<evidence type="ECO:0000313" key="2">
    <source>
        <dbReference type="EnsemblMetazoa" id="GPPI015343-PA"/>
    </source>
</evidence>
<sequence length="339" mass="39300">MEQEIKAVQQEFDNKRTIPFASSSLSKSISLPGLSRPQPQISSLRKNLRGRIAVNNSPNQRQLNVRARNQNFPSSEGHGRDNYSHTIEINESTGTENYAKYSGESGEVENIYWQLNEVFAQRLQDIAKNADDNKELKLTTYQDWTDVLLKINDSVVTNTEHLELDLVTHIEKLRQSNAQRRENLIEALRKCHRDLHSLVKIIQNIFQNSKWDFKVFQDVSFETISLAQILGIDDPTKDEVKRRRAKIKRDLELREERQLLFNIEALATELAIKDADIEVLRREIAYVEDQIVYSWDKLQVKNETIEQLQKSRESDALKFSKSYVHTFLLGALTILSGKF</sequence>
<dbReference type="VEuPathDB" id="VectorBase:GPPI015343"/>
<reference evidence="2" key="2">
    <citation type="submission" date="2020-05" db="UniProtKB">
        <authorList>
            <consortium name="EnsemblMetazoa"/>
        </authorList>
    </citation>
    <scope>IDENTIFICATION</scope>
    <source>
        <strain evidence="2">IAEA</strain>
    </source>
</reference>
<evidence type="ECO:0000256" key="1">
    <source>
        <dbReference type="SAM" id="Coils"/>
    </source>
</evidence>
<dbReference type="EMBL" id="JXJN01006978">
    <property type="status" value="NOT_ANNOTATED_CDS"/>
    <property type="molecule type" value="Genomic_DNA"/>
</dbReference>
<protein>
    <submittedName>
        <fullName evidence="2">Uncharacterized protein</fullName>
    </submittedName>
</protein>
<dbReference type="AlphaFoldDB" id="A0A1B0B139"/>
<keyword evidence="3" id="KW-1185">Reference proteome</keyword>
<dbReference type="EnsemblMetazoa" id="GPPI015343-RA">
    <property type="protein sequence ID" value="GPPI015343-PA"/>
    <property type="gene ID" value="GPPI015343"/>
</dbReference>
<organism evidence="2 3">
    <name type="scientific">Glossina palpalis gambiensis</name>
    <dbReference type="NCBI Taxonomy" id="67801"/>
    <lineage>
        <taxon>Eukaryota</taxon>
        <taxon>Metazoa</taxon>
        <taxon>Ecdysozoa</taxon>
        <taxon>Arthropoda</taxon>
        <taxon>Hexapoda</taxon>
        <taxon>Insecta</taxon>
        <taxon>Pterygota</taxon>
        <taxon>Neoptera</taxon>
        <taxon>Endopterygota</taxon>
        <taxon>Diptera</taxon>
        <taxon>Brachycera</taxon>
        <taxon>Muscomorpha</taxon>
        <taxon>Hippoboscoidea</taxon>
        <taxon>Glossinidae</taxon>
        <taxon>Glossina</taxon>
    </lineage>
</organism>
<accession>A0A1B0B139</accession>
<proteinExistence type="predicted"/>
<dbReference type="STRING" id="67801.A0A1B0B139"/>
<feature type="coiled-coil region" evidence="1">
    <location>
        <begin position="237"/>
        <end position="283"/>
    </location>
</feature>
<keyword evidence="1" id="KW-0175">Coiled coil</keyword>
<name>A0A1B0B139_9MUSC</name>
<reference evidence="3" key="1">
    <citation type="submission" date="2015-01" db="EMBL/GenBank/DDBJ databases">
        <authorList>
            <person name="Aksoy S."/>
            <person name="Warren W."/>
            <person name="Wilson R.K."/>
        </authorList>
    </citation>
    <scope>NUCLEOTIDE SEQUENCE [LARGE SCALE GENOMIC DNA]</scope>
    <source>
        <strain evidence="3">IAEA</strain>
    </source>
</reference>
<evidence type="ECO:0000313" key="3">
    <source>
        <dbReference type="Proteomes" id="UP000092460"/>
    </source>
</evidence>
<dbReference type="Proteomes" id="UP000092460">
    <property type="component" value="Unassembled WGS sequence"/>
</dbReference>